<feature type="compositionally biased region" description="Acidic residues" evidence="7">
    <location>
        <begin position="257"/>
        <end position="268"/>
    </location>
</feature>
<dbReference type="Proteomes" id="UP000481153">
    <property type="component" value="Unassembled WGS sequence"/>
</dbReference>
<feature type="region of interest" description="Disordered" evidence="7">
    <location>
        <begin position="135"/>
        <end position="338"/>
    </location>
</feature>
<evidence type="ECO:0000256" key="2">
    <source>
        <dbReference type="ARBA" id="ARBA00006075"/>
    </source>
</evidence>
<feature type="compositionally biased region" description="Basic and acidic residues" evidence="7">
    <location>
        <begin position="274"/>
        <end position="308"/>
    </location>
</feature>
<accession>A0A6G0WDC8</accession>
<sequence>MAGRWEDNSAVLEESAARKRERALDWTEEDAPLGEEKKEGEEPPVKPKKKRNIFSDQHIVGARGFSYIYNKFPTHFNRGDAIEGNEAIALRDLISGYKEWAFELYPGLNFDDLIERTEVIAKKASVTALIQDLRQQERKRGEPEEEEFPLPSASEQWDAMRSHEGARNPSDSSTPAKVIPKTFRLEEDSEGETEFDVSGIQGSTRRVEDDDEGEAEFEIAPLKPVRQESKSTDQTQEKAQDDEAEALSVQERARLAEDEDEGEAEFEVEPVKPIQHEDQDKETAEDGQDTVRIDEHESVEEETQRIPDSDENEGIMHPNGNESAMDAEETAPRDEEFASTLATVLAENDDDDETQMDLPKE</sequence>
<dbReference type="Pfam" id="PF07962">
    <property type="entry name" value="Swi3"/>
    <property type="match status" value="1"/>
</dbReference>
<dbReference type="GO" id="GO:0031298">
    <property type="term" value="C:replication fork protection complex"/>
    <property type="evidence" value="ECO:0007669"/>
    <property type="project" value="TreeGrafter"/>
</dbReference>
<dbReference type="GO" id="GO:0006974">
    <property type="term" value="P:DNA damage response"/>
    <property type="evidence" value="ECO:0007669"/>
    <property type="project" value="UniProtKB-KW"/>
</dbReference>
<name>A0A6G0WDC8_9STRA</name>
<comment type="subcellular location">
    <subcellularLocation>
        <location evidence="1 6">Nucleus</location>
    </subcellularLocation>
</comment>
<keyword evidence="4 6" id="KW-0539">Nucleus</keyword>
<evidence type="ECO:0000256" key="1">
    <source>
        <dbReference type="ARBA" id="ARBA00004123"/>
    </source>
</evidence>
<evidence type="ECO:0000313" key="10">
    <source>
        <dbReference type="Proteomes" id="UP000481153"/>
    </source>
</evidence>
<evidence type="ECO:0000256" key="5">
    <source>
        <dbReference type="ARBA" id="ARBA00023306"/>
    </source>
</evidence>
<proteinExistence type="inferred from homology"/>
<dbReference type="PANTHER" id="PTHR13220">
    <property type="entry name" value="TIMELESS INTERACTING-RELATED"/>
    <property type="match status" value="1"/>
</dbReference>
<dbReference type="InterPro" id="IPR012923">
    <property type="entry name" value="Csm3"/>
</dbReference>
<dbReference type="GO" id="GO:0043111">
    <property type="term" value="P:replication fork arrest"/>
    <property type="evidence" value="ECO:0007669"/>
    <property type="project" value="TreeGrafter"/>
</dbReference>
<evidence type="ECO:0000256" key="7">
    <source>
        <dbReference type="SAM" id="MobiDB-lite"/>
    </source>
</evidence>
<dbReference type="GO" id="GO:0000076">
    <property type="term" value="P:DNA replication checkpoint signaling"/>
    <property type="evidence" value="ECO:0007669"/>
    <property type="project" value="UniProtKB-UniRule"/>
</dbReference>
<dbReference type="VEuPathDB" id="FungiDB:AeMF1_020481"/>
<dbReference type="EMBL" id="VJMJ01000244">
    <property type="protein sequence ID" value="KAF0725315.1"/>
    <property type="molecule type" value="Genomic_DNA"/>
</dbReference>
<evidence type="ECO:0000313" key="9">
    <source>
        <dbReference type="EMBL" id="KAF0725315.1"/>
    </source>
</evidence>
<dbReference type="AlphaFoldDB" id="A0A6G0WDC8"/>
<feature type="compositionally biased region" description="Basic and acidic residues" evidence="7">
    <location>
        <begin position="225"/>
        <end position="241"/>
    </location>
</feature>
<dbReference type="PANTHER" id="PTHR13220:SF11">
    <property type="entry name" value="TIMELESS-INTERACTING PROTEIN"/>
    <property type="match status" value="1"/>
</dbReference>
<reference evidence="9 10" key="1">
    <citation type="submission" date="2019-07" db="EMBL/GenBank/DDBJ databases">
        <title>Genomics analysis of Aphanomyces spp. identifies a new class of oomycete effector associated with host adaptation.</title>
        <authorList>
            <person name="Gaulin E."/>
        </authorList>
    </citation>
    <scope>NUCLEOTIDE SEQUENCE [LARGE SCALE GENOMIC DNA]</scope>
    <source>
        <strain evidence="9 10">ATCC 201684</strain>
    </source>
</reference>
<protein>
    <recommendedName>
        <fullName evidence="8">Chromosome segregation in meiosis protein 3 domain-containing protein</fullName>
    </recommendedName>
</protein>
<evidence type="ECO:0000259" key="8">
    <source>
        <dbReference type="Pfam" id="PF07962"/>
    </source>
</evidence>
<feature type="compositionally biased region" description="Basic and acidic residues" evidence="7">
    <location>
        <begin position="34"/>
        <end position="45"/>
    </location>
</feature>
<dbReference type="InterPro" id="IPR040038">
    <property type="entry name" value="TIPIN/Csm3/Swi3"/>
</dbReference>
<feature type="region of interest" description="Disordered" evidence="7">
    <location>
        <begin position="1"/>
        <end position="52"/>
    </location>
</feature>
<evidence type="ECO:0000256" key="3">
    <source>
        <dbReference type="ARBA" id="ARBA00022763"/>
    </source>
</evidence>
<evidence type="ECO:0000256" key="4">
    <source>
        <dbReference type="ARBA" id="ARBA00023242"/>
    </source>
</evidence>
<comment type="function">
    <text evidence="6">Plays an important role in the control of DNA replication and the maintenance of replication fork stability.</text>
</comment>
<feature type="domain" description="Chromosome segregation in meiosis protein 3" evidence="8">
    <location>
        <begin position="56"/>
        <end position="137"/>
    </location>
</feature>
<keyword evidence="3 6" id="KW-0227">DNA damage</keyword>
<evidence type="ECO:0000256" key="6">
    <source>
        <dbReference type="RuleBase" id="RU366049"/>
    </source>
</evidence>
<keyword evidence="5 6" id="KW-0131">Cell cycle</keyword>
<dbReference type="GO" id="GO:0031297">
    <property type="term" value="P:replication fork processing"/>
    <property type="evidence" value="ECO:0007669"/>
    <property type="project" value="UniProtKB-UniRule"/>
</dbReference>
<keyword evidence="10" id="KW-1185">Reference proteome</keyword>
<comment type="similarity">
    <text evidence="2 6">Belongs to the CSM3 family.</text>
</comment>
<comment type="caution">
    <text evidence="9">The sequence shown here is derived from an EMBL/GenBank/DDBJ whole genome shotgun (WGS) entry which is preliminary data.</text>
</comment>
<gene>
    <name evidence="9" type="ORF">Ae201684_016212</name>
</gene>
<organism evidence="9 10">
    <name type="scientific">Aphanomyces euteiches</name>
    <dbReference type="NCBI Taxonomy" id="100861"/>
    <lineage>
        <taxon>Eukaryota</taxon>
        <taxon>Sar</taxon>
        <taxon>Stramenopiles</taxon>
        <taxon>Oomycota</taxon>
        <taxon>Saprolegniomycetes</taxon>
        <taxon>Saprolegniales</taxon>
        <taxon>Verrucalvaceae</taxon>
        <taxon>Aphanomyces</taxon>
    </lineage>
</organism>
<dbReference type="GO" id="GO:0003677">
    <property type="term" value="F:DNA binding"/>
    <property type="evidence" value="ECO:0007669"/>
    <property type="project" value="TreeGrafter"/>
</dbReference>
<feature type="compositionally biased region" description="Basic and acidic residues" evidence="7">
    <location>
        <begin position="15"/>
        <end position="25"/>
    </location>
</feature>